<feature type="region of interest" description="Disordered" evidence="5">
    <location>
        <begin position="301"/>
        <end position="322"/>
    </location>
</feature>
<dbReference type="GO" id="GO:0016020">
    <property type="term" value="C:membrane"/>
    <property type="evidence" value="ECO:0007669"/>
    <property type="project" value="UniProtKB-SubCell"/>
</dbReference>
<keyword evidence="3 6" id="KW-1133">Transmembrane helix</keyword>
<keyword evidence="2 6" id="KW-0812">Transmembrane</keyword>
<organism evidence="7 8">
    <name type="scientific">Cellulomonas carbonis T26</name>
    <dbReference type="NCBI Taxonomy" id="947969"/>
    <lineage>
        <taxon>Bacteria</taxon>
        <taxon>Bacillati</taxon>
        <taxon>Actinomycetota</taxon>
        <taxon>Actinomycetes</taxon>
        <taxon>Micrococcales</taxon>
        <taxon>Cellulomonadaceae</taxon>
        <taxon>Cellulomonas</taxon>
    </lineage>
</organism>
<keyword evidence="8" id="KW-1185">Reference proteome</keyword>
<feature type="transmembrane region" description="Helical" evidence="6">
    <location>
        <begin position="217"/>
        <end position="238"/>
    </location>
</feature>
<protein>
    <submittedName>
        <fullName evidence="7">Ubiquinone biosynthesis protein UbiA</fullName>
    </submittedName>
</protein>
<keyword evidence="7" id="KW-0830">Ubiquinone</keyword>
<evidence type="ECO:0000256" key="3">
    <source>
        <dbReference type="ARBA" id="ARBA00022989"/>
    </source>
</evidence>
<proteinExistence type="predicted"/>
<evidence type="ECO:0000256" key="5">
    <source>
        <dbReference type="SAM" id="MobiDB-lite"/>
    </source>
</evidence>
<keyword evidence="4 6" id="KW-0472">Membrane</keyword>
<feature type="transmembrane region" description="Helical" evidence="6">
    <location>
        <begin position="273"/>
        <end position="293"/>
    </location>
</feature>
<name>A0A0A0BX32_9CELL</name>
<accession>A0A0A0BX32</accession>
<evidence type="ECO:0000313" key="8">
    <source>
        <dbReference type="Proteomes" id="UP000029839"/>
    </source>
</evidence>
<dbReference type="EMBL" id="AXCY01000003">
    <property type="protein sequence ID" value="KGM12535.1"/>
    <property type="molecule type" value="Genomic_DNA"/>
</dbReference>
<evidence type="ECO:0000256" key="4">
    <source>
        <dbReference type="ARBA" id="ARBA00023136"/>
    </source>
</evidence>
<comment type="subcellular location">
    <subcellularLocation>
        <location evidence="1">Membrane</location>
        <topology evidence="1">Multi-pass membrane protein</topology>
    </subcellularLocation>
</comment>
<dbReference type="Gene3D" id="1.10.357.140">
    <property type="entry name" value="UbiA prenyltransferase"/>
    <property type="match status" value="1"/>
</dbReference>
<dbReference type="InterPro" id="IPR000537">
    <property type="entry name" value="UbiA_prenyltransferase"/>
</dbReference>
<gene>
    <name evidence="7" type="ORF">N868_09720</name>
</gene>
<evidence type="ECO:0000256" key="1">
    <source>
        <dbReference type="ARBA" id="ARBA00004141"/>
    </source>
</evidence>
<evidence type="ECO:0000256" key="2">
    <source>
        <dbReference type="ARBA" id="ARBA00022692"/>
    </source>
</evidence>
<reference evidence="7 8" key="2">
    <citation type="journal article" date="2015" name="Stand. Genomic Sci.">
        <title>Draft genome sequence of Cellulomonas carbonis T26(T) and comparative analysis of six Cellulomonas genomes.</title>
        <authorList>
            <person name="Zhuang W."/>
            <person name="Zhang S."/>
            <person name="Xia X."/>
            <person name="Wang G."/>
        </authorList>
    </citation>
    <scope>NUCLEOTIDE SEQUENCE [LARGE SCALE GENOMIC DNA]</scope>
    <source>
        <strain evidence="7 8">T26</strain>
    </source>
</reference>
<dbReference type="AlphaFoldDB" id="A0A0A0BX32"/>
<dbReference type="GO" id="GO:0016765">
    <property type="term" value="F:transferase activity, transferring alkyl or aryl (other than methyl) groups"/>
    <property type="evidence" value="ECO:0007669"/>
    <property type="project" value="InterPro"/>
</dbReference>
<dbReference type="RefSeq" id="WP_081978430.1">
    <property type="nucleotide sequence ID" value="NZ_AXCY01000003.1"/>
</dbReference>
<feature type="transmembrane region" description="Helical" evidence="6">
    <location>
        <begin position="244"/>
        <end position="266"/>
    </location>
</feature>
<comment type="caution">
    <text evidence="7">The sequence shown here is derived from an EMBL/GenBank/DDBJ whole genome shotgun (WGS) entry which is preliminary data.</text>
</comment>
<dbReference type="Proteomes" id="UP000029839">
    <property type="component" value="Unassembled WGS sequence"/>
</dbReference>
<feature type="transmembrane region" description="Helical" evidence="6">
    <location>
        <begin position="108"/>
        <end position="139"/>
    </location>
</feature>
<feature type="transmembrane region" description="Helical" evidence="6">
    <location>
        <begin position="151"/>
        <end position="170"/>
    </location>
</feature>
<dbReference type="InterPro" id="IPR044878">
    <property type="entry name" value="UbiA_sf"/>
</dbReference>
<reference evidence="7 8" key="1">
    <citation type="submission" date="2013-08" db="EMBL/GenBank/DDBJ databases">
        <title>Genome sequencing of Cellulomonas carbonis T26.</title>
        <authorList>
            <person name="Chen F."/>
            <person name="Li Y."/>
            <person name="Wang G."/>
        </authorList>
    </citation>
    <scope>NUCLEOTIDE SEQUENCE [LARGE SCALE GENOMIC DNA]</scope>
    <source>
        <strain evidence="7 8">T26</strain>
    </source>
</reference>
<evidence type="ECO:0000313" key="7">
    <source>
        <dbReference type="EMBL" id="KGM12535.1"/>
    </source>
</evidence>
<dbReference type="CDD" id="cd13956">
    <property type="entry name" value="PT_UbiA"/>
    <property type="match status" value="1"/>
</dbReference>
<evidence type="ECO:0000256" key="6">
    <source>
        <dbReference type="SAM" id="Phobius"/>
    </source>
</evidence>
<sequence>MGAVGGAAPGRAGPARGTPPSRWAVAGALAGASHPGPTVVVTVLSAALAVAVGGGARAWLAAAAVLAGQLSIGWSNDWLDAARDAAVGRRDKPVVRGLVGARDLRRAAVAALVLCGALSLLCGVAAGAVHLVAVASAWAYNARLKSTASSWLPYAVSFGLLPVFLVLAVTGATARAWLVAVGALLGVGAHLANVLPDLEDDAATGVRGLPHRLGRRTTSVLAPLVLAVAVVVATLAPPGPPTPAGAAAAVAATLLAAGAGVVAVTVPRSRAPFAVAMGVAVLCVVALVVGGGLGPAGRVGGRSEDGVMSGPSTFSASGVTAPGARDSTLARVEGSRAAVASEAVASAAVAPPRGPVPRTAFDREVTRAGWSAGSRWGYDAELECYWAELWPEGAAEPVVVGAGHLITTLPGLARALAHAGHLAEGDALLALTA</sequence>
<dbReference type="Pfam" id="PF01040">
    <property type="entry name" value="UbiA"/>
    <property type="match status" value="1"/>
</dbReference>